<name>A0AAJ1CTS8_FUSVC</name>
<proteinExistence type="predicted"/>
<dbReference type="Proteomes" id="UP001139307">
    <property type="component" value="Unassembled WGS sequence"/>
</dbReference>
<dbReference type="GO" id="GO:0055085">
    <property type="term" value="P:transmembrane transport"/>
    <property type="evidence" value="ECO:0007669"/>
    <property type="project" value="InterPro"/>
</dbReference>
<evidence type="ECO:0000256" key="1">
    <source>
        <dbReference type="ARBA" id="ARBA00022729"/>
    </source>
</evidence>
<dbReference type="NCBIfam" id="TIGR00787">
    <property type="entry name" value="dctP"/>
    <property type="match status" value="1"/>
</dbReference>
<dbReference type="PROSITE" id="PS51257">
    <property type="entry name" value="PROKAR_LIPOPROTEIN"/>
    <property type="match status" value="1"/>
</dbReference>
<dbReference type="RefSeq" id="WP_023035790.1">
    <property type="nucleotide sequence ID" value="NZ_JAMXTT010000010.1"/>
</dbReference>
<organism evidence="2 3">
    <name type="scientific">Fusobacterium vincentii</name>
    <name type="common">Fusobacterium nucleatum subsp. vincentii</name>
    <dbReference type="NCBI Taxonomy" id="155615"/>
    <lineage>
        <taxon>Bacteria</taxon>
        <taxon>Fusobacteriati</taxon>
        <taxon>Fusobacteriota</taxon>
        <taxon>Fusobacteriia</taxon>
        <taxon>Fusobacteriales</taxon>
        <taxon>Fusobacteriaceae</taxon>
        <taxon>Fusobacterium</taxon>
    </lineage>
</organism>
<dbReference type="CDD" id="cd13671">
    <property type="entry name" value="PBP2_TRAP_SBP_like_3"/>
    <property type="match status" value="1"/>
</dbReference>
<sequence>MKKFLLLIGILLIFLVGCSDKKDKKTEVQTQILKVAFNQSEKHPQYKALEEFSKKLETQTNGAYKLEISPNALLGDQRATVELVQNGVIQMAIVGNPVVENFNKDFAVIGLPYLYDSLEHQKKVFLSDILKPLFKSVSSNGFEVVGIFTAGARCVYTNKAITKPEDLNGYKIRVMQSDTMKKMLDSMGGIGTPMGQGEVYTAIQQGVIEGGENNEVTYVDLKHYEVAPYFSYTNHLMVPDLIIINEKVYNEMTPENKKIFDDLVKEMIENEFKVWNENVDAAKKIAKENGAQFIEVNIKPFQESVKQLQEEVVNISDTTKNIFEEVRKLSN</sequence>
<dbReference type="Pfam" id="PF03480">
    <property type="entry name" value="DctP"/>
    <property type="match status" value="1"/>
</dbReference>
<dbReference type="InterPro" id="IPR004682">
    <property type="entry name" value="TRAP_DctP"/>
</dbReference>
<dbReference type="GO" id="GO:0030246">
    <property type="term" value="F:carbohydrate binding"/>
    <property type="evidence" value="ECO:0007669"/>
    <property type="project" value="TreeGrafter"/>
</dbReference>
<keyword evidence="1" id="KW-0732">Signal</keyword>
<dbReference type="NCBIfam" id="NF037995">
    <property type="entry name" value="TRAP_S1"/>
    <property type="match status" value="1"/>
</dbReference>
<dbReference type="Gene3D" id="3.40.190.170">
    <property type="entry name" value="Bacterial extracellular solute-binding protein, family 7"/>
    <property type="match status" value="1"/>
</dbReference>
<reference evidence="2" key="1">
    <citation type="submission" date="2022-06" db="EMBL/GenBank/DDBJ databases">
        <title>Draft Genome Sequence of Fusobacterium vincentii Strain CNGBCC1850030, Isolated from Healthy Human Feces.</title>
        <authorList>
            <person name="Jing X."/>
            <person name="Liu C."/>
            <person name="Ye Y."/>
            <person name="Xu J."/>
            <person name="Huang H."/>
            <person name="Wang B."/>
            <person name="Wei J."/>
            <person name="Zhao J."/>
        </authorList>
    </citation>
    <scope>NUCLEOTIDE SEQUENCE</scope>
    <source>
        <strain evidence="2">CNGBCC1850030</strain>
    </source>
</reference>
<dbReference type="InterPro" id="IPR018389">
    <property type="entry name" value="DctP_fam"/>
</dbReference>
<protein>
    <submittedName>
        <fullName evidence="2">TRAP transporter substrate-binding protein</fullName>
    </submittedName>
</protein>
<comment type="caution">
    <text evidence="2">The sequence shown here is derived from an EMBL/GenBank/DDBJ whole genome shotgun (WGS) entry which is preliminary data.</text>
</comment>
<dbReference type="EMBL" id="JAMXTT010000010">
    <property type="protein sequence ID" value="MCW0264161.1"/>
    <property type="molecule type" value="Genomic_DNA"/>
</dbReference>
<dbReference type="PANTHER" id="PTHR33376">
    <property type="match status" value="1"/>
</dbReference>
<evidence type="ECO:0000313" key="2">
    <source>
        <dbReference type="EMBL" id="MCW0264161.1"/>
    </source>
</evidence>
<dbReference type="PIRSF" id="PIRSF006470">
    <property type="entry name" value="DctB"/>
    <property type="match status" value="1"/>
</dbReference>
<accession>A0AAJ1CTS8</accession>
<dbReference type="GO" id="GO:0030288">
    <property type="term" value="C:outer membrane-bounded periplasmic space"/>
    <property type="evidence" value="ECO:0007669"/>
    <property type="project" value="InterPro"/>
</dbReference>
<gene>
    <name evidence="2" type="ORF">NLX61_07285</name>
</gene>
<dbReference type="AlphaFoldDB" id="A0AAJ1CTS8"/>
<evidence type="ECO:0000313" key="3">
    <source>
        <dbReference type="Proteomes" id="UP001139307"/>
    </source>
</evidence>
<dbReference type="InterPro" id="IPR038404">
    <property type="entry name" value="TRAP_DctP_sf"/>
</dbReference>
<dbReference type="PANTHER" id="PTHR33376:SF2">
    <property type="entry name" value="DICARBOXYLATE-BINDING PERIPLASMIC PROTEIN"/>
    <property type="match status" value="1"/>
</dbReference>